<evidence type="ECO:0000313" key="2">
    <source>
        <dbReference type="EMBL" id="KAK7363585.1"/>
    </source>
</evidence>
<feature type="transmembrane region" description="Helical" evidence="1">
    <location>
        <begin position="101"/>
        <end position="124"/>
    </location>
</feature>
<sequence length="142" mass="16223">MSVVNDIRAVILSSNSGIWFCRLLSRADACHDHSFQSEFTLLSLSLSVYLSLYIYIYYSHLSLSLSPSTCSHSELPFSVRPSLFTFYWVDMGKGFRRRSNFWHASQYICVFCVSIVLLCSFSGIPYPLCLDYSLYVYGVSLS</sequence>
<keyword evidence="1" id="KW-1133">Transmembrane helix</keyword>
<dbReference type="Proteomes" id="UP001367508">
    <property type="component" value="Unassembled WGS sequence"/>
</dbReference>
<evidence type="ECO:0000256" key="1">
    <source>
        <dbReference type="SAM" id="Phobius"/>
    </source>
</evidence>
<accession>A0AAN9MYW3</accession>
<feature type="transmembrane region" description="Helical" evidence="1">
    <location>
        <begin position="39"/>
        <end position="58"/>
    </location>
</feature>
<keyword evidence="3" id="KW-1185">Reference proteome</keyword>
<comment type="caution">
    <text evidence="2">The sequence shown here is derived from an EMBL/GenBank/DDBJ whole genome shotgun (WGS) entry which is preliminary data.</text>
</comment>
<keyword evidence="1" id="KW-0812">Transmembrane</keyword>
<dbReference type="EMBL" id="JAYMYQ010000001">
    <property type="protein sequence ID" value="KAK7363585.1"/>
    <property type="molecule type" value="Genomic_DNA"/>
</dbReference>
<name>A0AAN9MYW3_CANGL</name>
<dbReference type="AlphaFoldDB" id="A0AAN9MYW3"/>
<keyword evidence="1" id="KW-0472">Membrane</keyword>
<organism evidence="2 3">
    <name type="scientific">Canavalia gladiata</name>
    <name type="common">Sword bean</name>
    <name type="synonym">Dolichos gladiatus</name>
    <dbReference type="NCBI Taxonomy" id="3824"/>
    <lineage>
        <taxon>Eukaryota</taxon>
        <taxon>Viridiplantae</taxon>
        <taxon>Streptophyta</taxon>
        <taxon>Embryophyta</taxon>
        <taxon>Tracheophyta</taxon>
        <taxon>Spermatophyta</taxon>
        <taxon>Magnoliopsida</taxon>
        <taxon>eudicotyledons</taxon>
        <taxon>Gunneridae</taxon>
        <taxon>Pentapetalae</taxon>
        <taxon>rosids</taxon>
        <taxon>fabids</taxon>
        <taxon>Fabales</taxon>
        <taxon>Fabaceae</taxon>
        <taxon>Papilionoideae</taxon>
        <taxon>50 kb inversion clade</taxon>
        <taxon>NPAAA clade</taxon>
        <taxon>indigoferoid/millettioid clade</taxon>
        <taxon>Phaseoleae</taxon>
        <taxon>Canavalia</taxon>
    </lineage>
</organism>
<evidence type="ECO:0000313" key="3">
    <source>
        <dbReference type="Proteomes" id="UP001367508"/>
    </source>
</evidence>
<proteinExistence type="predicted"/>
<gene>
    <name evidence="2" type="ORF">VNO77_05732</name>
</gene>
<reference evidence="2 3" key="1">
    <citation type="submission" date="2024-01" db="EMBL/GenBank/DDBJ databases">
        <title>The genomes of 5 underutilized Papilionoideae crops provide insights into root nodulation and disease resistanc.</title>
        <authorList>
            <person name="Jiang F."/>
        </authorList>
    </citation>
    <scope>NUCLEOTIDE SEQUENCE [LARGE SCALE GENOMIC DNA]</scope>
    <source>
        <strain evidence="2">LVBAO_FW01</strain>
        <tissue evidence="2">Leaves</tissue>
    </source>
</reference>
<protein>
    <submittedName>
        <fullName evidence="2">Uncharacterized protein</fullName>
    </submittedName>
</protein>